<reference evidence="6" key="1">
    <citation type="submission" date="2020-03" db="EMBL/GenBank/DDBJ databases">
        <title>A mixture of massive structural variations and highly conserved coding sequences in Ustilaginoidea virens genome.</title>
        <authorList>
            <person name="Zhang K."/>
            <person name="Zhao Z."/>
            <person name="Zhang Z."/>
            <person name="Li Y."/>
            <person name="Hsiang T."/>
            <person name="Sun W."/>
        </authorList>
    </citation>
    <scope>NUCLEOTIDE SEQUENCE</scope>
    <source>
        <strain evidence="6">UV-8b</strain>
    </source>
</reference>
<evidence type="ECO:0000313" key="6">
    <source>
        <dbReference type="EMBL" id="QUC22972.1"/>
    </source>
</evidence>
<organism evidence="6 7">
    <name type="scientific">Ustilaginoidea virens</name>
    <name type="common">Rice false smut fungus</name>
    <name type="synonym">Villosiclava virens</name>
    <dbReference type="NCBI Taxonomy" id="1159556"/>
    <lineage>
        <taxon>Eukaryota</taxon>
        <taxon>Fungi</taxon>
        <taxon>Dikarya</taxon>
        <taxon>Ascomycota</taxon>
        <taxon>Pezizomycotina</taxon>
        <taxon>Sordariomycetes</taxon>
        <taxon>Hypocreomycetidae</taxon>
        <taxon>Hypocreales</taxon>
        <taxon>Clavicipitaceae</taxon>
        <taxon>Ustilaginoidea</taxon>
    </lineage>
</organism>
<name>A0A8E5MKS2_USTVR</name>
<dbReference type="InterPro" id="IPR001138">
    <property type="entry name" value="Zn2Cys6_DnaBD"/>
</dbReference>
<evidence type="ECO:0000256" key="3">
    <source>
        <dbReference type="ARBA" id="ARBA00023242"/>
    </source>
</evidence>
<dbReference type="InterPro" id="IPR050613">
    <property type="entry name" value="Sec_Metabolite_Reg"/>
</dbReference>
<dbReference type="InterPro" id="IPR007219">
    <property type="entry name" value="XnlR_reg_dom"/>
</dbReference>
<protein>
    <recommendedName>
        <fullName evidence="5">Zn(2)-C6 fungal-type domain-containing protein</fullName>
    </recommendedName>
</protein>
<feature type="compositionally biased region" description="Low complexity" evidence="4">
    <location>
        <begin position="605"/>
        <end position="619"/>
    </location>
</feature>
<feature type="region of interest" description="Disordered" evidence="4">
    <location>
        <begin position="1"/>
        <end position="20"/>
    </location>
</feature>
<dbReference type="Proteomes" id="UP000027002">
    <property type="component" value="Chromosome 6"/>
</dbReference>
<dbReference type="SMART" id="SM00066">
    <property type="entry name" value="GAL4"/>
    <property type="match status" value="1"/>
</dbReference>
<dbReference type="GO" id="GO:0000981">
    <property type="term" value="F:DNA-binding transcription factor activity, RNA polymerase II-specific"/>
    <property type="evidence" value="ECO:0007669"/>
    <property type="project" value="InterPro"/>
</dbReference>
<dbReference type="GO" id="GO:0008270">
    <property type="term" value="F:zinc ion binding"/>
    <property type="evidence" value="ECO:0007669"/>
    <property type="project" value="InterPro"/>
</dbReference>
<evidence type="ECO:0000256" key="4">
    <source>
        <dbReference type="SAM" id="MobiDB-lite"/>
    </source>
</evidence>
<keyword evidence="3" id="KW-0539">Nucleus</keyword>
<accession>A0A8E5MKS2</accession>
<keyword evidence="7" id="KW-1185">Reference proteome</keyword>
<dbReference type="CDD" id="cd00067">
    <property type="entry name" value="GAL4"/>
    <property type="match status" value="1"/>
</dbReference>
<dbReference type="Gene3D" id="4.10.240.10">
    <property type="entry name" value="Zn(2)-C6 fungal-type DNA-binding domain"/>
    <property type="match status" value="1"/>
</dbReference>
<dbReference type="RefSeq" id="XP_043000645.1">
    <property type="nucleotide sequence ID" value="XM_043144710.1"/>
</dbReference>
<dbReference type="CDD" id="cd12148">
    <property type="entry name" value="fungal_TF_MHR"/>
    <property type="match status" value="1"/>
</dbReference>
<sequence>MSSQSPAESSDRAAVGQRSCATCRRRKVRCDKQLPCSPCARGGHDCSYPPKQPRAPRVRKATISDVATRISNLEKTLITGLPEHGRVAFKTPPKRAEGGLAPAAPASATGMNPLPGAASPPGEILLGKGSSSQYFNEVLVSRVLGHESRVRSVLAIPAADAAPRPPIPSPFNPMGLLSSPVLSLPLSSFHPSKTTAGHLWRVYVDKVDIFFKVLHVPTTEILVYTVINDPDAASPESLSLCFAIYYAAAVALEDAPDCLQLLGEDWPSALQRYKTGMEQAFARADLLENPTLAMLQGLSSYIYSLRAHNTSRAVWILNGLAIRIAQSIGLHRDGENLGLSPFESEMRRRLWWFFVMRDSRAAEDLGLHAYPVSSTPLHGSAELPLNVEDSDLYPEMKELPPPRKGWTKMTNTLANIDITQTCADLLQMSWTSPSAAPPSFEVRDGIISKLVNRVDEMLHGCIPVIPVHRLTLLSCRFLTRKIDFVSRQQWVAQHHPDRQELLANDETLNEAVDLLKKCEAILDDDLLWPYFWLIKSHPQYHLMLFILWSVCYRPRGACVQRALQVVQSHVRMTEMATMDNLRGPKWRIFEALQAKAATLIPQPPANQQTQQTQQNQQNQHGGSPGTGPHLTNMPPLGAVGPGAEDQAGGNHNTGGGFMLGCAARELADMDDATMFDEMQYVPDWSTLLQSVMQEDGNFSLLV</sequence>
<dbReference type="SUPFAM" id="SSF57701">
    <property type="entry name" value="Zn2/Cys6 DNA-binding domain"/>
    <property type="match status" value="1"/>
</dbReference>
<dbReference type="PANTHER" id="PTHR31001:SF85">
    <property type="entry name" value="ZN(II)2CYS6 TRANSCRIPTION FACTOR (EUROFUNG)"/>
    <property type="match status" value="1"/>
</dbReference>
<dbReference type="AlphaFoldDB" id="A0A8E5MKS2"/>
<feature type="domain" description="Zn(2)-C6 fungal-type" evidence="5">
    <location>
        <begin position="19"/>
        <end position="48"/>
    </location>
</feature>
<dbReference type="PROSITE" id="PS00463">
    <property type="entry name" value="ZN2_CY6_FUNGAL_1"/>
    <property type="match status" value="1"/>
</dbReference>
<evidence type="ECO:0000313" key="7">
    <source>
        <dbReference type="Proteomes" id="UP000027002"/>
    </source>
</evidence>
<evidence type="ECO:0000256" key="1">
    <source>
        <dbReference type="ARBA" id="ARBA00004123"/>
    </source>
</evidence>
<dbReference type="InterPro" id="IPR036864">
    <property type="entry name" value="Zn2-C6_fun-type_DNA-bd_sf"/>
</dbReference>
<dbReference type="KEGG" id="uvi:66067990"/>
<dbReference type="GO" id="GO:0006351">
    <property type="term" value="P:DNA-templated transcription"/>
    <property type="evidence" value="ECO:0007669"/>
    <property type="project" value="InterPro"/>
</dbReference>
<dbReference type="PANTHER" id="PTHR31001">
    <property type="entry name" value="UNCHARACTERIZED TRANSCRIPTIONAL REGULATORY PROTEIN"/>
    <property type="match status" value="1"/>
</dbReference>
<proteinExistence type="predicted"/>
<dbReference type="PROSITE" id="PS50048">
    <property type="entry name" value="ZN2_CY6_FUNGAL_2"/>
    <property type="match status" value="1"/>
</dbReference>
<dbReference type="GeneID" id="66067990"/>
<keyword evidence="2" id="KW-0479">Metal-binding</keyword>
<dbReference type="OrthoDB" id="424974at2759"/>
<evidence type="ECO:0000259" key="5">
    <source>
        <dbReference type="PROSITE" id="PS50048"/>
    </source>
</evidence>
<dbReference type="Pfam" id="PF04082">
    <property type="entry name" value="Fungal_trans"/>
    <property type="match status" value="1"/>
</dbReference>
<dbReference type="GO" id="GO:0005634">
    <property type="term" value="C:nucleus"/>
    <property type="evidence" value="ECO:0007669"/>
    <property type="project" value="UniProtKB-SubCell"/>
</dbReference>
<dbReference type="Pfam" id="PF00172">
    <property type="entry name" value="Zn_clus"/>
    <property type="match status" value="1"/>
</dbReference>
<dbReference type="GO" id="GO:0003677">
    <property type="term" value="F:DNA binding"/>
    <property type="evidence" value="ECO:0007669"/>
    <property type="project" value="InterPro"/>
</dbReference>
<gene>
    <name evidence="6" type="ORF">UV8b_07213</name>
</gene>
<dbReference type="SMART" id="SM00906">
    <property type="entry name" value="Fungal_trans"/>
    <property type="match status" value="1"/>
</dbReference>
<comment type="subcellular location">
    <subcellularLocation>
        <location evidence="1">Nucleus</location>
    </subcellularLocation>
</comment>
<feature type="region of interest" description="Disordered" evidence="4">
    <location>
        <begin position="604"/>
        <end position="651"/>
    </location>
</feature>
<evidence type="ECO:0000256" key="2">
    <source>
        <dbReference type="ARBA" id="ARBA00022723"/>
    </source>
</evidence>
<dbReference type="EMBL" id="CP072758">
    <property type="protein sequence ID" value="QUC22972.1"/>
    <property type="molecule type" value="Genomic_DNA"/>
</dbReference>